<accession>A0A085M2V1</accession>
<feature type="compositionally biased region" description="Polar residues" evidence="2">
    <location>
        <begin position="300"/>
        <end position="312"/>
    </location>
</feature>
<dbReference type="InterPro" id="IPR000195">
    <property type="entry name" value="Rab-GAP-TBC_dom"/>
</dbReference>
<feature type="compositionally biased region" description="Basic and acidic residues" evidence="2">
    <location>
        <begin position="180"/>
        <end position="203"/>
    </location>
</feature>
<feature type="coiled-coil region" evidence="1">
    <location>
        <begin position="357"/>
        <end position="409"/>
    </location>
</feature>
<dbReference type="Gene3D" id="1.10.472.80">
    <property type="entry name" value="Ypt/Rab-GAP domain of gyp1p, domain 3"/>
    <property type="match status" value="1"/>
</dbReference>
<evidence type="ECO:0000313" key="5">
    <source>
        <dbReference type="EMBL" id="KFD67234.1"/>
    </source>
</evidence>
<dbReference type="PANTHER" id="PTHR47219:SF15">
    <property type="entry name" value="TBC1 DOMAIN FAMILY MEMBER 12 ISOFORM X1"/>
    <property type="match status" value="1"/>
</dbReference>
<dbReference type="SMART" id="SM00164">
    <property type="entry name" value="TBC"/>
    <property type="match status" value="1"/>
</dbReference>
<dbReference type="GO" id="GO:0016192">
    <property type="term" value="P:vesicle-mediated transport"/>
    <property type="evidence" value="ECO:0007669"/>
    <property type="project" value="UniProtKB-ARBA"/>
</dbReference>
<dbReference type="EMBL" id="KL363238">
    <property type="protein sequence ID" value="KFD51547.1"/>
    <property type="molecule type" value="Genomic_DNA"/>
</dbReference>
<keyword evidence="6" id="KW-1185">Reference proteome</keyword>
<name>A0A085M2V1_9BILA</name>
<feature type="compositionally biased region" description="Acidic residues" evidence="2">
    <location>
        <begin position="281"/>
        <end position="299"/>
    </location>
</feature>
<dbReference type="GO" id="GO:0005096">
    <property type="term" value="F:GTPase activator activity"/>
    <property type="evidence" value="ECO:0007669"/>
    <property type="project" value="TreeGrafter"/>
</dbReference>
<dbReference type="AlphaFoldDB" id="A0A085M2V1"/>
<dbReference type="GO" id="GO:0031410">
    <property type="term" value="C:cytoplasmic vesicle"/>
    <property type="evidence" value="ECO:0007669"/>
    <property type="project" value="UniProtKB-ARBA"/>
</dbReference>
<evidence type="ECO:0000313" key="6">
    <source>
        <dbReference type="Proteomes" id="UP000030764"/>
    </source>
</evidence>
<organism evidence="4 6">
    <name type="scientific">Trichuris suis</name>
    <name type="common">pig whipworm</name>
    <dbReference type="NCBI Taxonomy" id="68888"/>
    <lineage>
        <taxon>Eukaryota</taxon>
        <taxon>Metazoa</taxon>
        <taxon>Ecdysozoa</taxon>
        <taxon>Nematoda</taxon>
        <taxon>Enoplea</taxon>
        <taxon>Dorylaimia</taxon>
        <taxon>Trichinellida</taxon>
        <taxon>Trichuridae</taxon>
        <taxon>Trichuris</taxon>
    </lineage>
</organism>
<dbReference type="InterPro" id="IPR050302">
    <property type="entry name" value="Rab_GAP_TBC_domain"/>
</dbReference>
<feature type="region of interest" description="Disordered" evidence="2">
    <location>
        <begin position="468"/>
        <end position="489"/>
    </location>
</feature>
<dbReference type="FunFam" id="1.10.472.80:FF:000006">
    <property type="entry name" value="TBC1 domain family member 14"/>
    <property type="match status" value="1"/>
</dbReference>
<evidence type="ECO:0000256" key="2">
    <source>
        <dbReference type="SAM" id="MobiDB-lite"/>
    </source>
</evidence>
<dbReference type="Gene3D" id="1.10.10.750">
    <property type="entry name" value="Ypt/Rab-GAP domain of gyp1p, domain 1"/>
    <property type="match status" value="1"/>
</dbReference>
<feature type="compositionally biased region" description="Basic and acidic residues" evidence="2">
    <location>
        <begin position="270"/>
        <end position="280"/>
    </location>
</feature>
<gene>
    <name evidence="4" type="ORF">M513_07597</name>
    <name evidence="5" type="ORF">M514_07597</name>
</gene>
<keyword evidence="1" id="KW-0175">Coiled coil</keyword>
<evidence type="ECO:0000259" key="3">
    <source>
        <dbReference type="PROSITE" id="PS50086"/>
    </source>
</evidence>
<evidence type="ECO:0000313" key="4">
    <source>
        <dbReference type="EMBL" id="KFD51547.1"/>
    </source>
</evidence>
<dbReference type="CDD" id="cd22249">
    <property type="entry name" value="UDM1_RNF168_RNF169-like"/>
    <property type="match status" value="1"/>
</dbReference>
<feature type="compositionally biased region" description="Acidic residues" evidence="2">
    <location>
        <begin position="479"/>
        <end position="488"/>
    </location>
</feature>
<dbReference type="Pfam" id="PF00566">
    <property type="entry name" value="RabGAP-TBC"/>
    <property type="match status" value="1"/>
</dbReference>
<dbReference type="Proteomes" id="UP000030758">
    <property type="component" value="Unassembled WGS sequence"/>
</dbReference>
<dbReference type="Proteomes" id="UP000030764">
    <property type="component" value="Unassembled WGS sequence"/>
</dbReference>
<feature type="domain" description="Rab-GAP TBC" evidence="3">
    <location>
        <begin position="430"/>
        <end position="646"/>
    </location>
</feature>
<proteinExistence type="predicted"/>
<evidence type="ECO:0000256" key="1">
    <source>
        <dbReference type="SAM" id="Coils"/>
    </source>
</evidence>
<feature type="region of interest" description="Disordered" evidence="2">
    <location>
        <begin position="270"/>
        <end position="312"/>
    </location>
</feature>
<dbReference type="Gene3D" id="1.10.8.270">
    <property type="entry name" value="putative rabgap domain of human tbc1 domain family member 14 like domains"/>
    <property type="match status" value="1"/>
</dbReference>
<dbReference type="InterPro" id="IPR035969">
    <property type="entry name" value="Rab-GAP_TBC_sf"/>
</dbReference>
<dbReference type="GO" id="GO:0005773">
    <property type="term" value="C:vacuole"/>
    <property type="evidence" value="ECO:0007669"/>
    <property type="project" value="UniProtKB-ARBA"/>
</dbReference>
<dbReference type="EMBL" id="KL367517">
    <property type="protein sequence ID" value="KFD67234.1"/>
    <property type="molecule type" value="Genomic_DNA"/>
</dbReference>
<sequence>MDVSDTSSTGNVPCGSLTTTTNQQGKAYCLNSVFKDSGVDLFPGDETPVDACGPSVGGGELPLVLFNLDTTLDGESTLRKSARSAPLRNDLSSDHRGHVRHHSYEPCGPKFFDEDCFRCLDPGIFCDGEWARGVLRRNSLGKVTDVSSSSFSIESLSLSDYSTSLASICDDPHTSSSGVDSKHSSLDRRSFGSESSGREQTKERAKVLGPLCSILPKNLFFRKNVSVETYAGEQNRWKIFDRLYQLSTSSSSAQRRDFIPSSALILENRPASDEIAKQCEDDSNVSDEETLKDEPEIDEGSTSQNNASNLSTQSPINVKAYSAQQGGSSESPCCSKDAMAANAFNGNEIKTLPPKSVSEEQRQRQEYAEILEKARKKEQLEMKQRQRELKEQLKREEQLSASVKEWSQEILPHWNELKSTKRVKELWENGLPPCVRGRVWQLAIGNDLNVTEDLFHIFLNRARERLSTCPKRGSAGDGESSEPPEELNGECANHEGTVELIHLDVARTFPTLGIFQKGGPFYDLLLSILSAYACYRPDVGYVQGMSFVAAVLLLNLDHFEAFVAFCNLLNRPTLLAFFRVQQSDMERYFSAYDTYFKLSLPNLHTHFVNLDVRPELYLIDWLYTLFARSLPLEITCRVWDLFLRDGDLYLFDTALGVLCTYESTLLTMDFDRVVQFLTRLPERINANELFKRIRQVRSRVDKERQILFNRLVDDRITMAGQREETSRFWLLNENVNPILLTSAVPRKR</sequence>
<dbReference type="FunFam" id="1.10.8.270:FF:000008">
    <property type="entry name" value="Putative TBC1 domain family member 14"/>
    <property type="match status" value="1"/>
</dbReference>
<dbReference type="PROSITE" id="PS50086">
    <property type="entry name" value="TBC_RABGAP"/>
    <property type="match status" value="1"/>
</dbReference>
<feature type="region of interest" description="Disordered" evidence="2">
    <location>
        <begin position="172"/>
        <end position="203"/>
    </location>
</feature>
<dbReference type="PANTHER" id="PTHR47219">
    <property type="entry name" value="RAB GTPASE-ACTIVATING PROTEIN 1-LIKE"/>
    <property type="match status" value="1"/>
</dbReference>
<reference evidence="4 6" key="1">
    <citation type="journal article" date="2014" name="Nat. Genet.">
        <title>Genome and transcriptome of the porcine whipworm Trichuris suis.</title>
        <authorList>
            <person name="Jex A.R."/>
            <person name="Nejsum P."/>
            <person name="Schwarz E.M."/>
            <person name="Hu L."/>
            <person name="Young N.D."/>
            <person name="Hall R.S."/>
            <person name="Korhonen P.K."/>
            <person name="Liao S."/>
            <person name="Thamsborg S."/>
            <person name="Xia J."/>
            <person name="Xu P."/>
            <person name="Wang S."/>
            <person name="Scheerlinck J.P."/>
            <person name="Hofmann A."/>
            <person name="Sternberg P.W."/>
            <person name="Wang J."/>
            <person name="Gasser R.B."/>
        </authorList>
    </citation>
    <scope>NUCLEOTIDE SEQUENCE [LARGE SCALE GENOMIC DNA]</scope>
    <source>
        <strain evidence="5">DCEP-RM93F</strain>
        <strain evidence="4">DCEP-RM93M</strain>
    </source>
</reference>
<dbReference type="GO" id="GO:0031267">
    <property type="term" value="F:small GTPase binding"/>
    <property type="evidence" value="ECO:0007669"/>
    <property type="project" value="TreeGrafter"/>
</dbReference>
<dbReference type="SUPFAM" id="SSF47923">
    <property type="entry name" value="Ypt/Rab-GAP domain of gyp1p"/>
    <property type="match status" value="2"/>
</dbReference>
<protein>
    <recommendedName>
        <fullName evidence="3">Rab-GAP TBC domain-containing protein</fullName>
    </recommendedName>
</protein>